<evidence type="ECO:0000256" key="1">
    <source>
        <dbReference type="ARBA" id="ARBA00004141"/>
    </source>
</evidence>
<dbReference type="GO" id="GO:0051301">
    <property type="term" value="P:cell division"/>
    <property type="evidence" value="ECO:0007669"/>
    <property type="project" value="InterPro"/>
</dbReference>
<dbReference type="GO" id="GO:0008360">
    <property type="term" value="P:regulation of cell shape"/>
    <property type="evidence" value="ECO:0007669"/>
    <property type="project" value="UniProtKB-KW"/>
</dbReference>
<keyword evidence="4 6" id="KW-1133">Transmembrane helix</keyword>
<dbReference type="InterPro" id="IPR001182">
    <property type="entry name" value="FtsW/RodA"/>
</dbReference>
<evidence type="ECO:0000256" key="3">
    <source>
        <dbReference type="ARBA" id="ARBA00022960"/>
    </source>
</evidence>
<feature type="transmembrane region" description="Helical" evidence="6">
    <location>
        <begin position="431"/>
        <end position="450"/>
    </location>
</feature>
<dbReference type="Pfam" id="PF01098">
    <property type="entry name" value="FTSW_RODA_SPOVE"/>
    <property type="match status" value="1"/>
</dbReference>
<keyword evidence="5 6" id="KW-0472">Membrane</keyword>
<evidence type="ECO:0000256" key="4">
    <source>
        <dbReference type="ARBA" id="ARBA00022989"/>
    </source>
</evidence>
<dbReference type="GO" id="GO:0015648">
    <property type="term" value="F:lipid-linked peptidoglycan transporter activity"/>
    <property type="evidence" value="ECO:0007669"/>
    <property type="project" value="TreeGrafter"/>
</dbReference>
<keyword evidence="3" id="KW-0133">Cell shape</keyword>
<dbReference type="PANTHER" id="PTHR30474">
    <property type="entry name" value="CELL CYCLE PROTEIN"/>
    <property type="match status" value="1"/>
</dbReference>
<feature type="transmembrane region" description="Helical" evidence="6">
    <location>
        <begin position="181"/>
        <end position="210"/>
    </location>
</feature>
<evidence type="ECO:0000256" key="6">
    <source>
        <dbReference type="SAM" id="Phobius"/>
    </source>
</evidence>
<comment type="subcellular location">
    <subcellularLocation>
        <location evidence="1">Membrane</location>
        <topology evidence="1">Multi-pass membrane protein</topology>
    </subcellularLocation>
</comment>
<dbReference type="PANTHER" id="PTHR30474:SF3">
    <property type="entry name" value="PEPTIDOGLYCAN GLYCOSYLTRANSFERASE RODA"/>
    <property type="match status" value="1"/>
</dbReference>
<evidence type="ECO:0000313" key="7">
    <source>
        <dbReference type="EMBL" id="RNL75342.1"/>
    </source>
</evidence>
<dbReference type="AlphaFoldDB" id="A0A3N0DI26"/>
<comment type="caution">
    <text evidence="7">The sequence shown here is derived from an EMBL/GenBank/DDBJ whole genome shotgun (WGS) entry which is preliminary data.</text>
</comment>
<dbReference type="EMBL" id="RJSG01000006">
    <property type="protein sequence ID" value="RNL75342.1"/>
    <property type="molecule type" value="Genomic_DNA"/>
</dbReference>
<dbReference type="GO" id="GO:0005886">
    <property type="term" value="C:plasma membrane"/>
    <property type="evidence" value="ECO:0007669"/>
    <property type="project" value="TreeGrafter"/>
</dbReference>
<keyword evidence="8" id="KW-1185">Reference proteome</keyword>
<gene>
    <name evidence="7" type="ORF">EFL95_18125</name>
</gene>
<evidence type="ECO:0000313" key="8">
    <source>
        <dbReference type="Proteomes" id="UP000277094"/>
    </source>
</evidence>
<keyword evidence="2 6" id="KW-0812">Transmembrane</keyword>
<reference evidence="7 8" key="1">
    <citation type="submission" date="2018-11" db="EMBL/GenBank/DDBJ databases">
        <authorList>
            <person name="Li F."/>
        </authorList>
    </citation>
    <scope>NUCLEOTIDE SEQUENCE [LARGE SCALE GENOMIC DNA]</scope>
    <source>
        <strain evidence="7 8">KIS18-7</strain>
    </source>
</reference>
<feature type="transmembrane region" description="Helical" evidence="6">
    <location>
        <begin position="230"/>
        <end position="247"/>
    </location>
</feature>
<feature type="transmembrane region" description="Helical" evidence="6">
    <location>
        <begin position="276"/>
        <end position="298"/>
    </location>
</feature>
<feature type="transmembrane region" description="Helical" evidence="6">
    <location>
        <begin position="151"/>
        <end position="169"/>
    </location>
</feature>
<dbReference type="GO" id="GO:0032153">
    <property type="term" value="C:cell division site"/>
    <property type="evidence" value="ECO:0007669"/>
    <property type="project" value="TreeGrafter"/>
</dbReference>
<feature type="transmembrane region" description="Helical" evidence="6">
    <location>
        <begin position="125"/>
        <end position="144"/>
    </location>
</feature>
<organism evidence="7 8">
    <name type="scientific">Nocardioides marmorisolisilvae</name>
    <dbReference type="NCBI Taxonomy" id="1542737"/>
    <lineage>
        <taxon>Bacteria</taxon>
        <taxon>Bacillati</taxon>
        <taxon>Actinomycetota</taxon>
        <taxon>Actinomycetes</taxon>
        <taxon>Propionibacteriales</taxon>
        <taxon>Nocardioidaceae</taxon>
        <taxon>Nocardioides</taxon>
    </lineage>
</organism>
<accession>A0A3N0DI26</accession>
<proteinExistence type="predicted"/>
<feature type="transmembrane region" description="Helical" evidence="6">
    <location>
        <begin position="88"/>
        <end position="105"/>
    </location>
</feature>
<protein>
    <submittedName>
        <fullName evidence="7">FtsW/RodA/SpoVE family cell cycle protein</fullName>
    </submittedName>
</protein>
<feature type="transmembrane region" description="Helical" evidence="6">
    <location>
        <begin position="365"/>
        <end position="385"/>
    </location>
</feature>
<feature type="transmembrane region" description="Helical" evidence="6">
    <location>
        <begin position="253"/>
        <end position="269"/>
    </location>
</feature>
<name>A0A3N0DI26_9ACTN</name>
<dbReference type="Proteomes" id="UP000277094">
    <property type="component" value="Unassembled WGS sequence"/>
</dbReference>
<feature type="transmembrane region" description="Helical" evidence="6">
    <location>
        <begin position="60"/>
        <end position="76"/>
    </location>
</feature>
<feature type="transmembrane region" description="Helical" evidence="6">
    <location>
        <begin position="397"/>
        <end position="419"/>
    </location>
</feature>
<evidence type="ECO:0000256" key="5">
    <source>
        <dbReference type="ARBA" id="ARBA00023136"/>
    </source>
</evidence>
<feature type="transmembrane region" description="Helical" evidence="6">
    <location>
        <begin position="31"/>
        <end position="48"/>
    </location>
</feature>
<dbReference type="OrthoDB" id="9812661at2"/>
<sequence>MSSAAATSGTSARKPGPLMEFVHRSRRGAELFLLLLSLAVGIGAYAAVGLGAQGKVPADIYTYGGILTALVVAAHVTVRIKAAYADPILLPIVSALNGLGLAMIHRIDLGRQARTPGSHEFAPSQLMWMTLGVLLFIVVLVAIRDHRRLQAFTYTAGFSALVLLLLPLLPGIGKTVNGARIWIGIAGFSFQPGEIAKLLLVIAFAGYLVLYRDALALAGRRVLFVDLPRGRDLGPILAMWAVSLAILVFQNDLGSSLLFFGLFLVMLYVSTERPGWLVVGGTMFVVGAYFGYLVTAHVQVRVEAWLHPFANTPSGEAVTGTYQIRQGLFGMGWGGLTGRGLGQGSPQNTPISWSDFILPSLGEELGLTGVIAIVLLYALIVERGLRTALICRDNFGKLMATGLATVFALQVFVVIGGVTKLIPLTGLTTPFLSQGGSSLVANWALIALLIRVSDQARRPPPEFFDDGADMDATQVVSLR</sequence>
<evidence type="ECO:0000256" key="2">
    <source>
        <dbReference type="ARBA" id="ARBA00022692"/>
    </source>
</evidence>